<dbReference type="EMBL" id="DF849116">
    <property type="protein sequence ID" value="GAT55756.1"/>
    <property type="molecule type" value="Genomic_DNA"/>
</dbReference>
<evidence type="ECO:0000259" key="2">
    <source>
        <dbReference type="Pfam" id="PF10373"/>
    </source>
</evidence>
<dbReference type="InterPro" id="IPR011990">
    <property type="entry name" value="TPR-like_helical_dom_sf"/>
</dbReference>
<feature type="compositionally biased region" description="Low complexity" evidence="1">
    <location>
        <begin position="883"/>
        <end position="903"/>
    </location>
</feature>
<dbReference type="PANTHER" id="PTHR15696:SF36">
    <property type="entry name" value="NONSENSE-MEDIATED MRNA DECAY FACTOR"/>
    <property type="match status" value="1"/>
</dbReference>
<dbReference type="Pfam" id="PF10374">
    <property type="entry name" value="EST1"/>
    <property type="match status" value="1"/>
</dbReference>
<keyword evidence="5" id="KW-1185">Reference proteome</keyword>
<evidence type="ECO:0000313" key="4">
    <source>
        <dbReference type="EMBL" id="GAT55756.1"/>
    </source>
</evidence>
<feature type="region of interest" description="Disordered" evidence="1">
    <location>
        <begin position="397"/>
        <end position="441"/>
    </location>
</feature>
<gene>
    <name evidence="4" type="ORF">MCHLO_12486</name>
</gene>
<dbReference type="Pfam" id="PF10373">
    <property type="entry name" value="EST1_DNA_bind"/>
    <property type="match status" value="1"/>
</dbReference>
<feature type="region of interest" description="Disordered" evidence="1">
    <location>
        <begin position="477"/>
        <end position="519"/>
    </location>
</feature>
<dbReference type="Gene3D" id="1.25.40.10">
    <property type="entry name" value="Tetratricopeptide repeat domain"/>
    <property type="match status" value="1"/>
</dbReference>
<feature type="region of interest" description="Disordered" evidence="1">
    <location>
        <begin position="704"/>
        <end position="723"/>
    </location>
</feature>
<sequence>MNTLSPPALLDREARGIHAGLKAILSRDVWGNYREADFQRKNLRRKYLHLLLLYPSSKEAKDAGTHLWMQTSYAFIAAYKQRLSRVAQNNNNNNVVENRKQNQRFRQFLAEEERFWQALVLRVQRTYDITLPTSVPLPPELSGVGVDEEAAAVAESTHSPERPRKDDFGFPVAPAPEVDVPSPSTAASILSKALICLGDIARYREQYRPGPKLPPHLPEPKRKLFEHKPNYARARMLYLAAQALSPGEGNAAHQLAILAGYEGDTLASVTWYLRALCVPLPFETAGENLVGVLTKALGHAQAKAVIEGIEREQDLERDEESEPLRARVERFKRDLVLLHAVSRDHESLPTIQLALSKHAARVFGALVSARALPEEMIVRVGMLAQGGLWVILHPPAPKSKAADDADDTEDPGSGKGKDKEKRRRQKHRPAPAPIAAPASPEQLQQHLAHLLRLHLALLEVGIRELGEVDVYVGVPAVTQQQPPTHGAGGRGRRTRPGRNQPRAPPAISDGSPPKPTRTKTELAERITAVFRRTLPALRVGSKWLLANWGLVDALAAERDGAVLQTFWGAYSHFLEMLGRIFPEEELPGLTVVESELEDRDDDQGEQQVDAELELEEDLDMRGWLPLQGLMGGPLGDVGSEGRAQSQVERHRHVIGLNEEVHPNVEHLMRIRDLLRDGRKIAGMQGSPLALYNDKFVATRSVHVTHGSPPPALSDKRTAAPAGKPRLRPTLASIRDSGLAMRHAHMATDDDAEADAMTEQTSRTADDILHEAFSFLDNPEVGAEDEGMERVLGAAAGYESDEDEIVWDPRGASTTAAIAAPPSPIIVPTARTSPKAVVRPPPIPISPPSKHIPVTTPSVPPGLAVGAGAATTPTLLRTSQVQLSSPSASSPAFVSASAPGPASPGTGIGVGMQVPATTALDLLNNVLSKTAPKPPVSVPPMPISPIDALFLRGSAQAQAQAQAAAAAAAAGPQSIWSAARDEQGLGPIGPFSGSAPGPPPGIANAFPSTNPGQPFAPAHPPGLGHPHQQHQHQRFASQDVSTNGNGMLPSSQSTIWSSSQPSQPFGQHYNVPVGVPATGQFPISTQLPPLNGSPIVGHAHAHPQHHRAVSSSMAAAQLFGKGYGAGLGGPLSVSMSSPALGGMGSIPSPIGSSLGGLAGLPGMSPVHMHAHALQQDPGVFYTSSPLAQMRQNVNPG</sequence>
<evidence type="ECO:0000313" key="5">
    <source>
        <dbReference type="Proteomes" id="UP000815677"/>
    </source>
</evidence>
<evidence type="ECO:0000259" key="3">
    <source>
        <dbReference type="Pfam" id="PF10374"/>
    </source>
</evidence>
<dbReference type="Proteomes" id="UP000815677">
    <property type="component" value="Unassembled WGS sequence"/>
</dbReference>
<evidence type="ECO:0008006" key="6">
    <source>
        <dbReference type="Google" id="ProtNLM"/>
    </source>
</evidence>
<feature type="region of interest" description="Disordered" evidence="1">
    <location>
        <begin position="878"/>
        <end position="906"/>
    </location>
</feature>
<feature type="domain" description="DNA/RNA-binding" evidence="2">
    <location>
        <begin position="236"/>
        <end position="299"/>
    </location>
</feature>
<name>A0ABQ0LXG2_MYCCL</name>
<feature type="region of interest" description="Disordered" evidence="1">
    <location>
        <begin position="981"/>
        <end position="1028"/>
    </location>
</feature>
<proteinExistence type="predicted"/>
<protein>
    <recommendedName>
        <fullName evidence="6">Protein SMG7</fullName>
    </recommendedName>
</protein>
<dbReference type="PANTHER" id="PTHR15696">
    <property type="entry name" value="SMG-7 SUPPRESSOR WITH MORPHOLOGICAL EFFECT ON GENITALIA PROTEIN 7"/>
    <property type="match status" value="1"/>
</dbReference>
<dbReference type="InterPro" id="IPR018834">
    <property type="entry name" value="DNA/RNA-bd_Est1-type"/>
</dbReference>
<accession>A0ABQ0LXG2</accession>
<dbReference type="SUPFAM" id="SSF48452">
    <property type="entry name" value="TPR-like"/>
    <property type="match status" value="1"/>
</dbReference>
<organism evidence="4 5">
    <name type="scientific">Mycena chlorophos</name>
    <name type="common">Agaric fungus</name>
    <name type="synonym">Agaricus chlorophos</name>
    <dbReference type="NCBI Taxonomy" id="658473"/>
    <lineage>
        <taxon>Eukaryota</taxon>
        <taxon>Fungi</taxon>
        <taxon>Dikarya</taxon>
        <taxon>Basidiomycota</taxon>
        <taxon>Agaricomycotina</taxon>
        <taxon>Agaricomycetes</taxon>
        <taxon>Agaricomycetidae</taxon>
        <taxon>Agaricales</taxon>
        <taxon>Marasmiineae</taxon>
        <taxon>Mycenaceae</taxon>
        <taxon>Mycena</taxon>
    </lineage>
</organism>
<dbReference type="InterPro" id="IPR019458">
    <property type="entry name" value="Est1-like_N"/>
</dbReference>
<evidence type="ECO:0000256" key="1">
    <source>
        <dbReference type="SAM" id="MobiDB-lite"/>
    </source>
</evidence>
<feature type="domain" description="Telomerase activating protein Est1-like N-terminal" evidence="3">
    <location>
        <begin position="65"/>
        <end position="208"/>
    </location>
</feature>
<feature type="compositionally biased region" description="Basic residues" evidence="1">
    <location>
        <begin position="420"/>
        <end position="429"/>
    </location>
</feature>
<dbReference type="InterPro" id="IPR045153">
    <property type="entry name" value="Est1/Ebs1-like"/>
</dbReference>
<reference evidence="4" key="1">
    <citation type="submission" date="2014-09" db="EMBL/GenBank/DDBJ databases">
        <title>Genome sequence of the luminous mushroom Mycena chlorophos for searching fungal bioluminescence genes.</title>
        <authorList>
            <person name="Tanaka Y."/>
            <person name="Kasuga D."/>
            <person name="Oba Y."/>
            <person name="Hase S."/>
            <person name="Sato K."/>
            <person name="Oba Y."/>
            <person name="Sakakibara Y."/>
        </authorList>
    </citation>
    <scope>NUCLEOTIDE SEQUENCE</scope>
</reference>